<dbReference type="EnsemblMetazoa" id="AFUN014093-RA">
    <property type="protein sequence ID" value="AFUN014093-PA"/>
    <property type="gene ID" value="AFUN014093"/>
</dbReference>
<dbReference type="VEuPathDB" id="VectorBase:AFUN014093"/>
<evidence type="ECO:0000313" key="1">
    <source>
        <dbReference type="EnsemblMetazoa" id="AFUN014093-PA"/>
    </source>
</evidence>
<reference evidence="1" key="1">
    <citation type="submission" date="2020-05" db="UniProtKB">
        <authorList>
            <consortium name="EnsemblMetazoa"/>
        </authorList>
    </citation>
    <scope>IDENTIFICATION</scope>
    <source>
        <strain evidence="1">FUMOZ</strain>
    </source>
</reference>
<protein>
    <submittedName>
        <fullName evidence="1">Uncharacterized protein</fullName>
    </submittedName>
</protein>
<proteinExistence type="predicted"/>
<name>A0A182S0R4_ANOFN</name>
<organism evidence="1">
    <name type="scientific">Anopheles funestus</name>
    <name type="common">African malaria mosquito</name>
    <dbReference type="NCBI Taxonomy" id="62324"/>
    <lineage>
        <taxon>Eukaryota</taxon>
        <taxon>Metazoa</taxon>
        <taxon>Ecdysozoa</taxon>
        <taxon>Arthropoda</taxon>
        <taxon>Hexapoda</taxon>
        <taxon>Insecta</taxon>
        <taxon>Pterygota</taxon>
        <taxon>Neoptera</taxon>
        <taxon>Endopterygota</taxon>
        <taxon>Diptera</taxon>
        <taxon>Nematocera</taxon>
        <taxon>Culicoidea</taxon>
        <taxon>Culicidae</taxon>
        <taxon>Anophelinae</taxon>
        <taxon>Anopheles</taxon>
    </lineage>
</organism>
<sequence length="15" mass="1814">MSFYTLNQQYTAEMS</sequence>
<accession>A0A182S0R4</accession>